<organism evidence="1 2">
    <name type="scientific">Aspergillus flavus (strain ATCC 200026 / FGSC A1120 / IAM 13836 / NRRL 3357 / JCM 12722 / SRRC 167)</name>
    <dbReference type="NCBI Taxonomy" id="332952"/>
    <lineage>
        <taxon>Eukaryota</taxon>
        <taxon>Fungi</taxon>
        <taxon>Dikarya</taxon>
        <taxon>Ascomycota</taxon>
        <taxon>Pezizomycotina</taxon>
        <taxon>Eurotiomycetes</taxon>
        <taxon>Eurotiomycetidae</taxon>
        <taxon>Eurotiales</taxon>
        <taxon>Aspergillaceae</taxon>
        <taxon>Aspergillus</taxon>
        <taxon>Aspergillus subgen. Circumdati</taxon>
    </lineage>
</organism>
<dbReference type="VEuPathDB" id="FungiDB:F9C07_2285475"/>
<dbReference type="Proteomes" id="UP000596276">
    <property type="component" value="Chromosome 5"/>
</dbReference>
<protein>
    <submittedName>
        <fullName evidence="1">UstU</fullName>
    </submittedName>
</protein>
<evidence type="ECO:0000313" key="2">
    <source>
        <dbReference type="Proteomes" id="UP000596276"/>
    </source>
</evidence>
<accession>A0A7U2QU20</accession>
<keyword evidence="2" id="KW-1185">Reference proteome</keyword>
<dbReference type="EMBL" id="CP044621">
    <property type="protein sequence ID" value="QRD84926.1"/>
    <property type="molecule type" value="Genomic_DNA"/>
</dbReference>
<proteinExistence type="predicted"/>
<sequence length="93" mass="10518">MRWRGRMEFKTRGATVWRDGPLTLALRRLAMTSSVVICSHWPRVTCELKINLAPVWEDSCCLLLCAELLMEGRLLGAQFNSASSQTCLYLIDG</sequence>
<evidence type="ECO:0000313" key="1">
    <source>
        <dbReference type="EMBL" id="QRD84926.1"/>
    </source>
</evidence>
<reference evidence="2" key="1">
    <citation type="journal article" date="2021" name="G3 (Bethesda)">
        <title>Chromosome assembled and annotated genome sequence of Aspergillus flavus NRRL 3357.</title>
        <authorList>
            <person name="Skerker J.M."/>
            <person name="Pianalto K.M."/>
            <person name="Mondo S.J."/>
            <person name="Yang K."/>
            <person name="Arkin A.P."/>
            <person name="Keller N.P."/>
            <person name="Grigoriev I.V."/>
            <person name="Louise Glass N.L."/>
        </authorList>
    </citation>
    <scope>NUCLEOTIDE SEQUENCE [LARGE SCALE GENOMIC DNA]</scope>
    <source>
        <strain evidence="2">ATCC 200026 / FGSC A1120 / IAM 13836 / NRRL 3357 / JCM 12722 / SRRC 167</strain>
    </source>
</reference>
<name>A0A7U2QU20_ASPFN</name>
<gene>
    <name evidence="1" type="primary">ustU</name>
    <name evidence="1" type="ORF">F9C07_2285475</name>
</gene>
<dbReference type="AlphaFoldDB" id="A0A7U2QU20"/>